<dbReference type="AlphaFoldDB" id="A0A1E3A3M7"/>
<accession>A0A1E3A3M7</accession>
<dbReference type="CDD" id="cd06530">
    <property type="entry name" value="S26_SPase_I"/>
    <property type="match status" value="1"/>
</dbReference>
<evidence type="ECO:0000313" key="8">
    <source>
        <dbReference type="Proteomes" id="UP000094067"/>
    </source>
</evidence>
<keyword evidence="7" id="KW-0378">Hydrolase</keyword>
<dbReference type="GO" id="GO:0016020">
    <property type="term" value="C:membrane"/>
    <property type="evidence" value="ECO:0007669"/>
    <property type="project" value="UniProtKB-SubCell"/>
</dbReference>
<name>A0A1E3A3M7_9FIRM</name>
<reference evidence="7 8" key="1">
    <citation type="submission" date="2016-07" db="EMBL/GenBank/DDBJ databases">
        <title>Characterization of isolates of Eisenbergiella tayi derived from blood cultures, using whole genome sequencing.</title>
        <authorList>
            <person name="Burdz T."/>
            <person name="Wiebe D."/>
            <person name="Huynh C."/>
            <person name="Bernard K."/>
        </authorList>
    </citation>
    <scope>NUCLEOTIDE SEQUENCE [LARGE SCALE GENOMIC DNA]</scope>
    <source>
        <strain evidence="7 8">NML 110608</strain>
    </source>
</reference>
<dbReference type="SUPFAM" id="SSF51306">
    <property type="entry name" value="LexA/Signal peptidase"/>
    <property type="match status" value="1"/>
</dbReference>
<dbReference type="RefSeq" id="WP_069153840.1">
    <property type="nucleotide sequence ID" value="NZ_MCGH01000003.1"/>
</dbReference>
<evidence type="ECO:0000256" key="1">
    <source>
        <dbReference type="ARBA" id="ARBA00004370"/>
    </source>
</evidence>
<sequence length="208" mass="22666">MNRKRKKITLSGIIGGLLCLLFIPVIVINLVLIINSYINQEELPGVLGIKPAIVLSGSMEPAIQTGDLVFIHKTETEKLRVGDVICYLDSGAAVTHRIIAVTDGEDGLPRYITKGDANDAEDHLSVAADQIQGIWKGGRISGLGNALLFMQTTTGMLLFIVLPLLLFFIWDIGIRYHSDKKEAVSRAELEAELSALKAEKENGKTAEQ</sequence>
<dbReference type="GO" id="GO:0004252">
    <property type="term" value="F:serine-type endopeptidase activity"/>
    <property type="evidence" value="ECO:0007669"/>
    <property type="project" value="UniProtKB-UniRule"/>
</dbReference>
<protein>
    <recommendedName>
        <fullName evidence="5">Signal peptidase I</fullName>
        <ecNumber evidence="5">3.4.21.89</ecNumber>
    </recommendedName>
</protein>
<dbReference type="InterPro" id="IPR036286">
    <property type="entry name" value="LexA/Signal_pep-like_sf"/>
</dbReference>
<keyword evidence="4 6" id="KW-0472">Membrane</keyword>
<dbReference type="PATRIC" id="fig|1432052.4.peg.4580"/>
<dbReference type="PANTHER" id="PTHR10806:SF6">
    <property type="entry name" value="SIGNAL PEPTIDASE COMPLEX CATALYTIC SUBUNIT SEC11"/>
    <property type="match status" value="1"/>
</dbReference>
<dbReference type="NCBIfam" id="TIGR02228">
    <property type="entry name" value="sigpep_I_arch"/>
    <property type="match status" value="1"/>
</dbReference>
<comment type="caution">
    <text evidence="7">The sequence shown here is derived from an EMBL/GenBank/DDBJ whole genome shotgun (WGS) entry which is preliminary data.</text>
</comment>
<proteinExistence type="predicted"/>
<evidence type="ECO:0000313" key="7">
    <source>
        <dbReference type="EMBL" id="ODM03338.1"/>
    </source>
</evidence>
<organism evidence="7 8">
    <name type="scientific">Eisenbergiella tayi</name>
    <dbReference type="NCBI Taxonomy" id="1432052"/>
    <lineage>
        <taxon>Bacteria</taxon>
        <taxon>Bacillati</taxon>
        <taxon>Bacillota</taxon>
        <taxon>Clostridia</taxon>
        <taxon>Lachnospirales</taxon>
        <taxon>Lachnospiraceae</taxon>
        <taxon>Eisenbergiella</taxon>
    </lineage>
</organism>
<feature type="transmembrane region" description="Helical" evidence="6">
    <location>
        <begin position="12"/>
        <end position="38"/>
    </location>
</feature>
<dbReference type="EC" id="3.4.21.89" evidence="5"/>
<keyword evidence="2 6" id="KW-0812">Transmembrane</keyword>
<evidence type="ECO:0000256" key="5">
    <source>
        <dbReference type="NCBIfam" id="TIGR02228"/>
    </source>
</evidence>
<evidence type="ECO:0000256" key="6">
    <source>
        <dbReference type="SAM" id="Phobius"/>
    </source>
</evidence>
<dbReference type="EMBL" id="MCGH01000003">
    <property type="protein sequence ID" value="ODM03338.1"/>
    <property type="molecule type" value="Genomic_DNA"/>
</dbReference>
<evidence type="ECO:0000256" key="2">
    <source>
        <dbReference type="ARBA" id="ARBA00022692"/>
    </source>
</evidence>
<dbReference type="PRINTS" id="PR00728">
    <property type="entry name" value="SIGNALPTASE"/>
</dbReference>
<dbReference type="GO" id="GO:0006465">
    <property type="term" value="P:signal peptide processing"/>
    <property type="evidence" value="ECO:0007669"/>
    <property type="project" value="UniProtKB-UniRule"/>
</dbReference>
<evidence type="ECO:0000256" key="4">
    <source>
        <dbReference type="ARBA" id="ARBA00023136"/>
    </source>
</evidence>
<comment type="subcellular location">
    <subcellularLocation>
        <location evidence="1">Membrane</location>
    </subcellularLocation>
</comment>
<dbReference type="InterPro" id="IPR001733">
    <property type="entry name" value="Peptidase_S26B"/>
</dbReference>
<dbReference type="PANTHER" id="PTHR10806">
    <property type="entry name" value="SIGNAL PEPTIDASE COMPLEX CATALYTIC SUBUNIT SEC11"/>
    <property type="match status" value="1"/>
</dbReference>
<dbReference type="Proteomes" id="UP000094067">
    <property type="component" value="Unassembled WGS sequence"/>
</dbReference>
<gene>
    <name evidence="7" type="primary">sipW_1</name>
    <name evidence="7" type="ORF">BEI61_04133</name>
</gene>
<dbReference type="GO" id="GO:0009003">
    <property type="term" value="F:signal peptidase activity"/>
    <property type="evidence" value="ECO:0007669"/>
    <property type="project" value="UniProtKB-EC"/>
</dbReference>
<evidence type="ECO:0000256" key="3">
    <source>
        <dbReference type="ARBA" id="ARBA00022989"/>
    </source>
</evidence>
<feature type="transmembrane region" description="Helical" evidence="6">
    <location>
        <begin position="148"/>
        <end position="170"/>
    </location>
</feature>
<keyword evidence="3 6" id="KW-1133">Transmembrane helix</keyword>
<dbReference type="InterPro" id="IPR019533">
    <property type="entry name" value="Peptidase_S26"/>
</dbReference>